<evidence type="ECO:0000313" key="2">
    <source>
        <dbReference type="EMBL" id="CAL1411903.1"/>
    </source>
</evidence>
<gene>
    <name evidence="2" type="ORF">LTRI10_LOCUS51233</name>
</gene>
<proteinExistence type="predicted"/>
<organism evidence="2 3">
    <name type="scientific">Linum trigynum</name>
    <dbReference type="NCBI Taxonomy" id="586398"/>
    <lineage>
        <taxon>Eukaryota</taxon>
        <taxon>Viridiplantae</taxon>
        <taxon>Streptophyta</taxon>
        <taxon>Embryophyta</taxon>
        <taxon>Tracheophyta</taxon>
        <taxon>Spermatophyta</taxon>
        <taxon>Magnoliopsida</taxon>
        <taxon>eudicotyledons</taxon>
        <taxon>Gunneridae</taxon>
        <taxon>Pentapetalae</taxon>
        <taxon>rosids</taxon>
        <taxon>fabids</taxon>
        <taxon>Malpighiales</taxon>
        <taxon>Linaceae</taxon>
        <taxon>Linum</taxon>
    </lineage>
</organism>
<evidence type="ECO:0000313" key="3">
    <source>
        <dbReference type="Proteomes" id="UP001497516"/>
    </source>
</evidence>
<name>A0AAV2GMD7_9ROSI</name>
<reference evidence="2 3" key="1">
    <citation type="submission" date="2024-04" db="EMBL/GenBank/DDBJ databases">
        <authorList>
            <person name="Fracassetti M."/>
        </authorList>
    </citation>
    <scope>NUCLEOTIDE SEQUENCE [LARGE SCALE GENOMIC DNA]</scope>
</reference>
<dbReference type="EMBL" id="OZ034822">
    <property type="protein sequence ID" value="CAL1411903.1"/>
    <property type="molecule type" value="Genomic_DNA"/>
</dbReference>
<sequence length="138" mass="15319">MFQHMMKFGIEYYGGPLPFDPQITRLLYRLGIDLRPQHVLERVDALVGPRKPVTGSGGVNSQQQLASSALDNAAAATYKQEVGARSGPKRRLMIEKDLMLPKFIYESNQTSDPISPDSNSGDEDDRVSSYASPPNYPF</sequence>
<dbReference type="Proteomes" id="UP001497516">
    <property type="component" value="Chromosome 9"/>
</dbReference>
<accession>A0AAV2GMD7</accession>
<feature type="region of interest" description="Disordered" evidence="1">
    <location>
        <begin position="107"/>
        <end position="138"/>
    </location>
</feature>
<protein>
    <submittedName>
        <fullName evidence="2">Uncharacterized protein</fullName>
    </submittedName>
</protein>
<evidence type="ECO:0000256" key="1">
    <source>
        <dbReference type="SAM" id="MobiDB-lite"/>
    </source>
</evidence>
<dbReference type="AlphaFoldDB" id="A0AAV2GMD7"/>
<feature type="compositionally biased region" description="Polar residues" evidence="1">
    <location>
        <begin position="107"/>
        <end position="119"/>
    </location>
</feature>
<keyword evidence="3" id="KW-1185">Reference proteome</keyword>